<organism evidence="6 7">
    <name type="scientific">Thermohalobacter berrensis</name>
    <dbReference type="NCBI Taxonomy" id="99594"/>
    <lineage>
        <taxon>Bacteria</taxon>
        <taxon>Bacillati</taxon>
        <taxon>Bacillota</taxon>
        <taxon>Tissierellia</taxon>
        <taxon>Tissierellales</taxon>
        <taxon>Thermohalobacteraceae</taxon>
        <taxon>Thermohalobacter</taxon>
    </lineage>
</organism>
<feature type="domain" description="Quinate/shikimate 5-dehydrogenase/glutamyl-tRNA reductase" evidence="5">
    <location>
        <begin position="691"/>
        <end position="765"/>
    </location>
</feature>
<comment type="caution">
    <text evidence="6">The sequence shown here is derived from an EMBL/GenBank/DDBJ whole genome shotgun (WGS) entry which is preliminary data.</text>
</comment>
<keyword evidence="7" id="KW-1185">Reference proteome</keyword>
<dbReference type="InterPro" id="IPR015424">
    <property type="entry name" value="PyrdxlP-dep_Trfase"/>
</dbReference>
<dbReference type="PROSITE" id="PS00600">
    <property type="entry name" value="AA_TRANSFER_CLASS_3"/>
    <property type="match status" value="1"/>
</dbReference>
<dbReference type="PANTHER" id="PTHR11986:SF79">
    <property type="entry name" value="ACETYLORNITHINE AMINOTRANSFERASE, MITOCHONDRIAL"/>
    <property type="match status" value="1"/>
</dbReference>
<keyword evidence="4" id="KW-0663">Pyridoxal phosphate</keyword>
<keyword evidence="2 6" id="KW-0032">Aminotransferase</keyword>
<evidence type="ECO:0000313" key="7">
    <source>
        <dbReference type="Proteomes" id="UP000284177"/>
    </source>
</evidence>
<evidence type="ECO:0000259" key="5">
    <source>
        <dbReference type="Pfam" id="PF01488"/>
    </source>
</evidence>
<dbReference type="RefSeq" id="WP_120168306.1">
    <property type="nucleotide sequence ID" value="NZ_MCIB01000009.1"/>
</dbReference>
<dbReference type="EMBL" id="MCIB01000009">
    <property type="protein sequence ID" value="RKD32764.1"/>
    <property type="molecule type" value="Genomic_DNA"/>
</dbReference>
<dbReference type="InterPro" id="IPR015422">
    <property type="entry name" value="PyrdxlP-dep_Trfase_small"/>
</dbReference>
<dbReference type="InterPro" id="IPR050103">
    <property type="entry name" value="Class-III_PLP-dep_AT"/>
</dbReference>
<keyword evidence="3 6" id="KW-0808">Transferase</keyword>
<dbReference type="InterPro" id="IPR005814">
    <property type="entry name" value="Aminotrans_3"/>
</dbReference>
<gene>
    <name evidence="6" type="ORF">BET03_10555</name>
</gene>
<dbReference type="InterPro" id="IPR006151">
    <property type="entry name" value="Shikm_DH/Glu-tRNA_Rdtase"/>
</dbReference>
<dbReference type="Gene3D" id="3.40.50.720">
    <property type="entry name" value="NAD(P)-binding Rossmann-like Domain"/>
    <property type="match status" value="1"/>
</dbReference>
<dbReference type="CDD" id="cd00610">
    <property type="entry name" value="OAT_like"/>
    <property type="match status" value="1"/>
</dbReference>
<name>A0A419T5E9_9FIRM</name>
<dbReference type="Pfam" id="PF00202">
    <property type="entry name" value="Aminotran_3"/>
    <property type="match status" value="1"/>
</dbReference>
<dbReference type="PANTHER" id="PTHR11986">
    <property type="entry name" value="AMINOTRANSFERASE CLASS III"/>
    <property type="match status" value="1"/>
</dbReference>
<sequence>MNSFTKYVNPYIGELLEIIKMDKSFIRGEGTRLYDDKGNEYLDFIAAYGALPFGYNPNEIWETIDNFKKSKEPSFIQPSALNAAGELAKKLIEVTPEELKYVTFTNSGAETVEAGIKLCRSATGRKGILSTINSFHGKTLGALSATGKKSYQDGFGAPADGFNFIEYGNLEALENELKEKPDYYAAFIIEPIQGEGGIVEPPKGYLKGAKEICKKYGVKLIVDEIQTGLGRTGRLFAFEEEGVCPDVLLLAKALSGGIIPIGACIATEEVYNSDFGNKHSSTFAGNSLACRVGIKVLDILSNTDTIKEAKRKGEILKEGLNRLKEKYPDIIKSVRGRGLMLGIEFCEKKDIFPGSFIGIMAEQKLLTPIISSYLLNVEKLRVAPTLNGENVIRIEPPLIVTESECYEALNKIESMLEVLNRKNTAEFLSYLINVDKSKREYKEVESREIKEVEVKEKDERFAFLIHPLDLKNYTDYDKSLLSFNNNELAELTSKWGDIVEPFVVSSTRIVSKSGKTAYGEFIVVPRTAEEFVKIPKSQVVYELKKAVNLAKKRGAKIVGLGAYTSVASGGGLLLKDEGIPLTTGNSYTIVAAVEAVTTALERLGTQSDESTAAIVGATGSIGSGVSILLSEKVSKLVLIGNPKNKKSSIKRLKKLTAKIFKHISKMKEEGKQFRPGSLGYKISNLRNLPLSNEPIKKFEKFAEDINNKENFIILTTDIDNMLPLGDIVVSATSNVGKLIKPNHLKSGAVVCDMSRPRNVDEDVARNRPDVLVIDGGIIEVPGLPDLGVDLGFDKGLAYACMSETMILALEGHYKHTSVGSSGINMENILLTRRLAEKHGFKLADFRSFDKPIKEEKWEKILELKGEMATV</sequence>
<evidence type="ECO:0000256" key="4">
    <source>
        <dbReference type="ARBA" id="ARBA00022898"/>
    </source>
</evidence>
<dbReference type="InterPro" id="IPR049704">
    <property type="entry name" value="Aminotrans_3_PPA_site"/>
</dbReference>
<dbReference type="AlphaFoldDB" id="A0A419T5E9"/>
<dbReference type="FunFam" id="3.40.640.10:FF:000004">
    <property type="entry name" value="Acetylornithine aminotransferase"/>
    <property type="match status" value="1"/>
</dbReference>
<comment type="cofactor">
    <cofactor evidence="1">
        <name>pyridoxal 5'-phosphate</name>
        <dbReference type="ChEBI" id="CHEBI:597326"/>
    </cofactor>
</comment>
<dbReference type="Gene3D" id="3.90.1150.10">
    <property type="entry name" value="Aspartate Aminotransferase, domain 1"/>
    <property type="match status" value="1"/>
</dbReference>
<protein>
    <submittedName>
        <fullName evidence="6">Aminotransferase III</fullName>
    </submittedName>
</protein>
<evidence type="ECO:0000313" key="6">
    <source>
        <dbReference type="EMBL" id="RKD32764.1"/>
    </source>
</evidence>
<dbReference type="GO" id="GO:0030170">
    <property type="term" value="F:pyridoxal phosphate binding"/>
    <property type="evidence" value="ECO:0007669"/>
    <property type="project" value="InterPro"/>
</dbReference>
<evidence type="ECO:0000256" key="1">
    <source>
        <dbReference type="ARBA" id="ARBA00001933"/>
    </source>
</evidence>
<dbReference type="GO" id="GO:0008483">
    <property type="term" value="F:transaminase activity"/>
    <property type="evidence" value="ECO:0007669"/>
    <property type="project" value="UniProtKB-KW"/>
</dbReference>
<dbReference type="InterPro" id="IPR036291">
    <property type="entry name" value="NAD(P)-bd_dom_sf"/>
</dbReference>
<proteinExistence type="predicted"/>
<dbReference type="SUPFAM" id="SSF51735">
    <property type="entry name" value="NAD(P)-binding Rossmann-fold domains"/>
    <property type="match status" value="1"/>
</dbReference>
<accession>A0A419T5E9</accession>
<dbReference type="InterPro" id="IPR015421">
    <property type="entry name" value="PyrdxlP-dep_Trfase_major"/>
</dbReference>
<evidence type="ECO:0000256" key="2">
    <source>
        <dbReference type="ARBA" id="ARBA00022576"/>
    </source>
</evidence>
<dbReference type="SUPFAM" id="SSF53383">
    <property type="entry name" value="PLP-dependent transferases"/>
    <property type="match status" value="1"/>
</dbReference>
<dbReference type="Gene3D" id="3.40.640.10">
    <property type="entry name" value="Type I PLP-dependent aspartate aminotransferase-like (Major domain)"/>
    <property type="match status" value="1"/>
</dbReference>
<evidence type="ECO:0000256" key="3">
    <source>
        <dbReference type="ARBA" id="ARBA00022679"/>
    </source>
</evidence>
<dbReference type="OrthoDB" id="9801052at2"/>
<dbReference type="Proteomes" id="UP000284177">
    <property type="component" value="Unassembled WGS sequence"/>
</dbReference>
<dbReference type="Pfam" id="PF01488">
    <property type="entry name" value="Shikimate_DH"/>
    <property type="match status" value="1"/>
</dbReference>
<reference evidence="6 7" key="1">
    <citation type="submission" date="2016-08" db="EMBL/GenBank/DDBJ databases">
        <title>Novel Firmicutes and Novel Genomes.</title>
        <authorList>
            <person name="Poppleton D.I."/>
            <person name="Gribaldo S."/>
        </authorList>
    </citation>
    <scope>NUCLEOTIDE SEQUENCE [LARGE SCALE GENOMIC DNA]</scope>
    <source>
        <strain evidence="6 7">CTT3</strain>
    </source>
</reference>
<dbReference type="GO" id="GO:0042802">
    <property type="term" value="F:identical protein binding"/>
    <property type="evidence" value="ECO:0007669"/>
    <property type="project" value="TreeGrafter"/>
</dbReference>